<dbReference type="InParanoid" id="H3B780"/>
<dbReference type="GO" id="GO:0005886">
    <property type="term" value="C:plasma membrane"/>
    <property type="evidence" value="ECO:0007669"/>
    <property type="project" value="TreeGrafter"/>
</dbReference>
<dbReference type="GO" id="GO:0030198">
    <property type="term" value="P:extracellular matrix organization"/>
    <property type="evidence" value="ECO:0007669"/>
    <property type="project" value="TreeGrafter"/>
</dbReference>
<dbReference type="PANTHER" id="PTHR46750:SF2">
    <property type="entry name" value="MANSC DOMAIN-CONTAINING PROTEIN 4"/>
    <property type="match status" value="1"/>
</dbReference>
<evidence type="ECO:0000259" key="3">
    <source>
        <dbReference type="PROSITE" id="PS50279"/>
    </source>
</evidence>
<dbReference type="EMBL" id="AFYH01029109">
    <property type="status" value="NOT_ANNOTATED_CDS"/>
    <property type="molecule type" value="Genomic_DNA"/>
</dbReference>
<dbReference type="Gene3D" id="2.60.40.10">
    <property type="entry name" value="Immunoglobulins"/>
    <property type="match status" value="1"/>
</dbReference>
<organism evidence="4 5">
    <name type="scientific">Latimeria chalumnae</name>
    <name type="common">Coelacanth</name>
    <dbReference type="NCBI Taxonomy" id="7897"/>
    <lineage>
        <taxon>Eukaryota</taxon>
        <taxon>Metazoa</taxon>
        <taxon>Chordata</taxon>
        <taxon>Craniata</taxon>
        <taxon>Vertebrata</taxon>
        <taxon>Euteleostomi</taxon>
        <taxon>Coelacanthiformes</taxon>
        <taxon>Coelacanthidae</taxon>
        <taxon>Latimeria</taxon>
    </lineage>
</organism>
<dbReference type="EMBL" id="AFYH01029111">
    <property type="status" value="NOT_ANNOTATED_CDS"/>
    <property type="molecule type" value="Genomic_DNA"/>
</dbReference>
<dbReference type="EMBL" id="AFYH01029108">
    <property type="status" value="NOT_ANNOTATED_CDS"/>
    <property type="molecule type" value="Genomic_DNA"/>
</dbReference>
<dbReference type="InterPro" id="IPR020901">
    <property type="entry name" value="Prtase_inh_Kunz-CS"/>
</dbReference>
<evidence type="ECO:0000256" key="1">
    <source>
        <dbReference type="ARBA" id="ARBA00023157"/>
    </source>
</evidence>
<keyword evidence="2" id="KW-1133">Transmembrane helix</keyword>
<evidence type="ECO:0000256" key="2">
    <source>
        <dbReference type="SAM" id="Phobius"/>
    </source>
</evidence>
<evidence type="ECO:0000313" key="5">
    <source>
        <dbReference type="Proteomes" id="UP000008672"/>
    </source>
</evidence>
<dbReference type="Gene3D" id="4.10.410.10">
    <property type="entry name" value="Pancreatic trypsin inhibitor Kunitz domain"/>
    <property type="match status" value="2"/>
</dbReference>
<accession>H3B780</accession>
<dbReference type="AlphaFoldDB" id="H3B780"/>
<keyword evidence="2" id="KW-0472">Membrane</keyword>
<dbReference type="EMBL" id="AFYH01029107">
    <property type="status" value="NOT_ANNOTATED_CDS"/>
    <property type="molecule type" value="Genomic_DNA"/>
</dbReference>
<dbReference type="InterPro" id="IPR035986">
    <property type="entry name" value="PKD_dom_sf"/>
</dbReference>
<dbReference type="OMA" id="CCIDSNL"/>
<keyword evidence="2" id="KW-0812">Transmembrane</keyword>
<dbReference type="EMBL" id="AFYH01029110">
    <property type="status" value="NOT_ANNOTATED_CDS"/>
    <property type="molecule type" value="Genomic_DNA"/>
</dbReference>
<dbReference type="Bgee" id="ENSLACG00000015634">
    <property type="expression patterns" value="Expressed in pectoral fin and 3 other cell types or tissues"/>
</dbReference>
<dbReference type="FunCoup" id="H3B780">
    <property type="interactions" value="235"/>
</dbReference>
<dbReference type="GO" id="GO:0004867">
    <property type="term" value="F:serine-type endopeptidase inhibitor activity"/>
    <property type="evidence" value="ECO:0007669"/>
    <property type="project" value="InterPro"/>
</dbReference>
<reference evidence="4" key="2">
    <citation type="submission" date="2025-08" db="UniProtKB">
        <authorList>
            <consortium name="Ensembl"/>
        </authorList>
    </citation>
    <scope>IDENTIFICATION</scope>
</reference>
<keyword evidence="1" id="KW-1015">Disulfide bond</keyword>
<dbReference type="CDD" id="cd22624">
    <property type="entry name" value="Kunitz_HAI1_2-like"/>
    <property type="match status" value="1"/>
</dbReference>
<dbReference type="Pfam" id="PF22352">
    <property type="entry name" value="K319L-like_PKD"/>
    <property type="match status" value="1"/>
</dbReference>
<keyword evidence="5" id="KW-1185">Reference proteome</keyword>
<dbReference type="GeneTree" id="ENSGT00940000166137"/>
<dbReference type="CDD" id="cd00146">
    <property type="entry name" value="PKD"/>
    <property type="match status" value="1"/>
</dbReference>
<dbReference type="SUPFAM" id="SSF57362">
    <property type="entry name" value="BPTI-like"/>
    <property type="match status" value="2"/>
</dbReference>
<dbReference type="SUPFAM" id="SSF49299">
    <property type="entry name" value="PKD domain"/>
    <property type="match status" value="1"/>
</dbReference>
<dbReference type="GO" id="GO:0060429">
    <property type="term" value="P:epithelium development"/>
    <property type="evidence" value="ECO:0007669"/>
    <property type="project" value="TreeGrafter"/>
</dbReference>
<dbReference type="HOGENOM" id="CLU_032314_0_0_1"/>
<feature type="domain" description="BPTI/Kunitz inhibitor" evidence="3">
    <location>
        <begin position="93"/>
        <end position="143"/>
    </location>
</feature>
<protein>
    <recommendedName>
        <fullName evidence="3">BPTI/Kunitz inhibitor domain-containing protein</fullName>
    </recommendedName>
</protein>
<dbReference type="FunFam" id="4.10.410.10:FF:000006">
    <property type="entry name" value="Serine peptidase inhibitor, Kunitz type 1"/>
    <property type="match status" value="1"/>
</dbReference>
<name>H3B780_LATCH</name>
<feature type="domain" description="BPTI/Kunitz inhibitor" evidence="3">
    <location>
        <begin position="235"/>
        <end position="285"/>
    </location>
</feature>
<dbReference type="PRINTS" id="PR00759">
    <property type="entry name" value="BASICPTASE"/>
</dbReference>
<evidence type="ECO:0000313" key="4">
    <source>
        <dbReference type="Ensembl" id="ENSLACP00000017751.1"/>
    </source>
</evidence>
<dbReference type="GO" id="GO:0008544">
    <property type="term" value="P:epidermis development"/>
    <property type="evidence" value="ECO:0007669"/>
    <property type="project" value="TreeGrafter"/>
</dbReference>
<dbReference type="PROSITE" id="PS50279">
    <property type="entry name" value="BPTI_KUNITZ_2"/>
    <property type="match status" value="2"/>
</dbReference>
<dbReference type="InterPro" id="IPR002223">
    <property type="entry name" value="Kunitz_BPTI"/>
</dbReference>
<dbReference type="STRING" id="7897.ENSLACP00000017751"/>
<dbReference type="Proteomes" id="UP000008672">
    <property type="component" value="Unassembled WGS sequence"/>
</dbReference>
<dbReference type="Pfam" id="PF00014">
    <property type="entry name" value="Kunitz_BPTI"/>
    <property type="match status" value="2"/>
</dbReference>
<dbReference type="PANTHER" id="PTHR46750">
    <property type="entry name" value="KUNITZ-TYPE PROTEASE INHIBITOR 1"/>
    <property type="match status" value="1"/>
</dbReference>
<dbReference type="SMART" id="SM00131">
    <property type="entry name" value="KU"/>
    <property type="match status" value="2"/>
</dbReference>
<reference evidence="5" key="1">
    <citation type="submission" date="2011-08" db="EMBL/GenBank/DDBJ databases">
        <title>The draft genome of Latimeria chalumnae.</title>
        <authorList>
            <person name="Di Palma F."/>
            <person name="Alfoldi J."/>
            <person name="Johnson J."/>
            <person name="Berlin A."/>
            <person name="Gnerre S."/>
            <person name="Jaffe D."/>
            <person name="MacCallum I."/>
            <person name="Young S."/>
            <person name="Walker B.J."/>
            <person name="Lander E."/>
            <person name="Lindblad-Toh K."/>
        </authorList>
    </citation>
    <scope>NUCLEOTIDE SEQUENCE [LARGE SCALE GENOMIC DNA]</scope>
    <source>
        <strain evidence="5">Wild caught</strain>
    </source>
</reference>
<reference evidence="4" key="3">
    <citation type="submission" date="2025-09" db="UniProtKB">
        <authorList>
            <consortium name="Ensembl"/>
        </authorList>
    </citation>
    <scope>IDENTIFICATION</scope>
</reference>
<dbReference type="Ensembl" id="ENSLACT00000017881.1">
    <property type="protein sequence ID" value="ENSLACP00000017751.1"/>
    <property type="gene ID" value="ENSLACG00000015634.1"/>
</dbReference>
<dbReference type="InterPro" id="IPR036880">
    <property type="entry name" value="Kunitz_BPTI_sf"/>
</dbReference>
<proteinExistence type="predicted"/>
<dbReference type="eggNOG" id="KOG4295">
    <property type="taxonomic scope" value="Eukaryota"/>
</dbReference>
<dbReference type="CDD" id="cd22623">
    <property type="entry name" value="Kunitz_HAI1_1-like"/>
    <property type="match status" value="1"/>
</dbReference>
<dbReference type="PROSITE" id="PS00280">
    <property type="entry name" value="BPTI_KUNITZ_1"/>
    <property type="match status" value="2"/>
</dbReference>
<dbReference type="InterPro" id="IPR013783">
    <property type="entry name" value="Ig-like_fold"/>
</dbReference>
<dbReference type="EMBL" id="AFYH01029106">
    <property type="status" value="NOT_ANNOTATED_CDS"/>
    <property type="molecule type" value="Genomic_DNA"/>
</dbReference>
<sequence>AKPGRNQVAQPNNNVRLSARDSKGKIVQYDWKLVQGEHDSVEIKSPKSDQTDVFLKKSGPYVFRLTVTDSGGLKDSANVTITVLAQDDSELYCNAPKKVGHCRGSFERWYYVPATLKCEKFIYGGCKGNKNNYLEEWECMQACKHYTEKNVPNKHPPDPVRIGKGTVAEQLTHPFLRFGITMCRSNICIPVSLLVDAKWPPCVKPKPQKRKTKWRFLVAHLLSVLERVTHVKVVCVEPPVTGSCKASFSRWYYNPILQKCHRFTFGGCQANGNNFEEEDECMAMCNGIKEKDLYSRGFFEKQETESSNSAGVAVAVLLGVCILIAIALIGYCYIKKKRSQRRRPVVANGAPAYVAEDTEKLVYNPTTKPV</sequence>
<feature type="transmembrane region" description="Helical" evidence="2">
    <location>
        <begin position="310"/>
        <end position="334"/>
    </location>
</feature>